<dbReference type="Pfam" id="PF12730">
    <property type="entry name" value="ABC2_membrane_4"/>
    <property type="match status" value="1"/>
</dbReference>
<feature type="transmembrane region" description="Helical" evidence="1">
    <location>
        <begin position="98"/>
        <end position="126"/>
    </location>
</feature>
<feature type="transmembrane region" description="Helical" evidence="1">
    <location>
        <begin position="56"/>
        <end position="77"/>
    </location>
</feature>
<dbReference type="RefSeq" id="WP_095236107.1">
    <property type="nucleotide sequence ID" value="NZ_NPCC01000023.1"/>
</dbReference>
<reference evidence="2 3" key="1">
    <citation type="submission" date="2017-07" db="EMBL/GenBank/DDBJ databases">
        <title>Isolation and whole genome analysis of endospore-forming bacteria from heroin.</title>
        <authorList>
            <person name="Kalinowski J."/>
            <person name="Ahrens B."/>
            <person name="Al-Dilaimi A."/>
            <person name="Winkler A."/>
            <person name="Wibberg D."/>
            <person name="Schleenbecker U."/>
            <person name="Ruckert C."/>
            <person name="Wolfel R."/>
            <person name="Grass G."/>
        </authorList>
    </citation>
    <scope>NUCLEOTIDE SEQUENCE [LARGE SCALE GENOMIC DNA]</scope>
    <source>
        <strain evidence="2 3">7539</strain>
    </source>
</reference>
<dbReference type="CDD" id="cd21809">
    <property type="entry name" value="ABC-2_lan_permease-like"/>
    <property type="match status" value="1"/>
</dbReference>
<evidence type="ECO:0000313" key="3">
    <source>
        <dbReference type="Proteomes" id="UP000216207"/>
    </source>
</evidence>
<dbReference type="EMBL" id="NPCC01000023">
    <property type="protein sequence ID" value="PAE88070.1"/>
    <property type="molecule type" value="Genomic_DNA"/>
</dbReference>
<feature type="transmembrane region" description="Helical" evidence="1">
    <location>
        <begin position="166"/>
        <end position="190"/>
    </location>
</feature>
<keyword evidence="1" id="KW-0812">Transmembrane</keyword>
<feature type="transmembrane region" description="Helical" evidence="1">
    <location>
        <begin position="219"/>
        <end position="238"/>
    </location>
</feature>
<feature type="transmembrane region" description="Helical" evidence="1">
    <location>
        <begin position="138"/>
        <end position="159"/>
    </location>
</feature>
<organism evidence="2 3">
    <name type="scientific">Shouchella clausii</name>
    <name type="common">Alkalihalobacillus clausii</name>
    <dbReference type="NCBI Taxonomy" id="79880"/>
    <lineage>
        <taxon>Bacteria</taxon>
        <taxon>Bacillati</taxon>
        <taxon>Bacillota</taxon>
        <taxon>Bacilli</taxon>
        <taxon>Bacillales</taxon>
        <taxon>Bacillaceae</taxon>
        <taxon>Shouchella</taxon>
    </lineage>
</organism>
<gene>
    <name evidence="2" type="ORF">CHH72_14570</name>
</gene>
<protein>
    <recommendedName>
        <fullName evidence="4">Lantibiotic ABC transporter permease</fullName>
    </recommendedName>
</protein>
<evidence type="ECO:0008006" key="4">
    <source>
        <dbReference type="Google" id="ProtNLM"/>
    </source>
</evidence>
<dbReference type="AlphaFoldDB" id="A0A268NYD5"/>
<evidence type="ECO:0000313" key="2">
    <source>
        <dbReference type="EMBL" id="PAE88070.1"/>
    </source>
</evidence>
<dbReference type="Proteomes" id="UP000216207">
    <property type="component" value="Unassembled WGS sequence"/>
</dbReference>
<sequence>MKKLMVAEVAKTQWRLIVLLIAADLLVNMSLGVSDLDMLQEYYAPNWPHFLMVVYNFHSMFFFPLFSGILAALLCTYEHRSGGWKQLFVMPYSLTQIYAAKWIILGLILAIIQLAFIGTAIATGFITGVEGDLDWVMVFSSFLSGWISILPLAALQLWFSSRLSSFGIAFSINVACVLPNIVLSGLHSLYGMWFPFLLPFYAMMPQGTPFAPRVNEYSLYAWIGISLIAAFLLGNHFFRRKIIT</sequence>
<accession>A0A268NYD5</accession>
<dbReference type="PANTHER" id="PTHR37305">
    <property type="entry name" value="INTEGRAL MEMBRANE PROTEIN-RELATED"/>
    <property type="match status" value="1"/>
</dbReference>
<dbReference type="PANTHER" id="PTHR37305:SF1">
    <property type="entry name" value="MEMBRANE PROTEIN"/>
    <property type="match status" value="1"/>
</dbReference>
<proteinExistence type="predicted"/>
<keyword evidence="1" id="KW-0472">Membrane</keyword>
<keyword evidence="1" id="KW-1133">Transmembrane helix</keyword>
<evidence type="ECO:0000256" key="1">
    <source>
        <dbReference type="SAM" id="Phobius"/>
    </source>
</evidence>
<comment type="caution">
    <text evidence="2">The sequence shown here is derived from an EMBL/GenBank/DDBJ whole genome shotgun (WGS) entry which is preliminary data.</text>
</comment>
<name>A0A268NYD5_SHOCL</name>